<keyword evidence="2" id="KW-1185">Reference proteome</keyword>
<evidence type="ECO:0000313" key="1">
    <source>
        <dbReference type="EMBL" id="KAF9608389.1"/>
    </source>
</evidence>
<name>A0A835I0Q9_9MAGN</name>
<sequence>MPGTVGCSVLHQAKADRAMSLYSKSTPMISPKSYSFYDETVSPKSTDDEQLNDDDFDFRSISFRMPQGQINLQSERSSSEKCSWLQSQLIGNNVKFDTPFGKRYVTYVDHTASGRPYTT</sequence>
<dbReference type="OrthoDB" id="420046at2759"/>
<reference evidence="1 2" key="1">
    <citation type="submission" date="2020-10" db="EMBL/GenBank/DDBJ databases">
        <title>The Coptis chinensis genome and diversification of protoberbering-type alkaloids.</title>
        <authorList>
            <person name="Wang B."/>
            <person name="Shu S."/>
            <person name="Song C."/>
            <person name="Liu Y."/>
        </authorList>
    </citation>
    <scope>NUCLEOTIDE SEQUENCE [LARGE SCALE GENOMIC DNA]</scope>
    <source>
        <strain evidence="1">HL-2020</strain>
        <tissue evidence="1">Leaf</tissue>
    </source>
</reference>
<dbReference type="EMBL" id="JADFTS010000004">
    <property type="protein sequence ID" value="KAF9608389.1"/>
    <property type="molecule type" value="Genomic_DNA"/>
</dbReference>
<accession>A0A835I0Q9</accession>
<comment type="caution">
    <text evidence="1">The sequence shown here is derived from an EMBL/GenBank/DDBJ whole genome shotgun (WGS) entry which is preliminary data.</text>
</comment>
<dbReference type="AlphaFoldDB" id="A0A835I0Q9"/>
<dbReference type="Proteomes" id="UP000631114">
    <property type="component" value="Unassembled WGS sequence"/>
</dbReference>
<organism evidence="1 2">
    <name type="scientific">Coptis chinensis</name>
    <dbReference type="NCBI Taxonomy" id="261450"/>
    <lineage>
        <taxon>Eukaryota</taxon>
        <taxon>Viridiplantae</taxon>
        <taxon>Streptophyta</taxon>
        <taxon>Embryophyta</taxon>
        <taxon>Tracheophyta</taxon>
        <taxon>Spermatophyta</taxon>
        <taxon>Magnoliopsida</taxon>
        <taxon>Ranunculales</taxon>
        <taxon>Ranunculaceae</taxon>
        <taxon>Coptidoideae</taxon>
        <taxon>Coptis</taxon>
    </lineage>
</organism>
<proteinExistence type="predicted"/>
<protein>
    <submittedName>
        <fullName evidence="1">Uncharacterized protein</fullName>
    </submittedName>
</protein>
<evidence type="ECO:0000313" key="2">
    <source>
        <dbReference type="Proteomes" id="UP000631114"/>
    </source>
</evidence>
<gene>
    <name evidence="1" type="ORF">IFM89_009755</name>
</gene>